<dbReference type="InterPro" id="IPR036322">
    <property type="entry name" value="WD40_repeat_dom_sf"/>
</dbReference>
<feature type="region of interest" description="Disordered" evidence="4">
    <location>
        <begin position="123"/>
        <end position="231"/>
    </location>
</feature>
<dbReference type="PROSITE" id="PS50082">
    <property type="entry name" value="WD_REPEATS_2"/>
    <property type="match status" value="1"/>
</dbReference>
<dbReference type="SUPFAM" id="SSF50978">
    <property type="entry name" value="WD40 repeat-like"/>
    <property type="match status" value="1"/>
</dbReference>
<dbReference type="AlphaFoldDB" id="A0A1D2JQJ6"/>
<dbReference type="GO" id="GO:1990757">
    <property type="term" value="F:ubiquitin ligase activator activity"/>
    <property type="evidence" value="ECO:0007669"/>
    <property type="project" value="TreeGrafter"/>
</dbReference>
<evidence type="ECO:0000256" key="1">
    <source>
        <dbReference type="ARBA" id="ARBA00022574"/>
    </source>
</evidence>
<dbReference type="GO" id="GO:0005680">
    <property type="term" value="C:anaphase-promoting complex"/>
    <property type="evidence" value="ECO:0007669"/>
    <property type="project" value="TreeGrafter"/>
</dbReference>
<evidence type="ECO:0000313" key="5">
    <source>
        <dbReference type="EMBL" id="ODH45445.1"/>
    </source>
</evidence>
<feature type="region of interest" description="Disordered" evidence="4">
    <location>
        <begin position="796"/>
        <end position="841"/>
    </location>
</feature>
<feature type="compositionally biased region" description="Polar residues" evidence="4">
    <location>
        <begin position="574"/>
        <end position="592"/>
    </location>
</feature>
<evidence type="ECO:0000256" key="4">
    <source>
        <dbReference type="SAM" id="MobiDB-lite"/>
    </source>
</evidence>
<organism evidence="5 6">
    <name type="scientific">Paracoccidioides brasiliensis</name>
    <dbReference type="NCBI Taxonomy" id="121759"/>
    <lineage>
        <taxon>Eukaryota</taxon>
        <taxon>Fungi</taxon>
        <taxon>Dikarya</taxon>
        <taxon>Ascomycota</taxon>
        <taxon>Pezizomycotina</taxon>
        <taxon>Eurotiomycetes</taxon>
        <taxon>Eurotiomycetidae</taxon>
        <taxon>Onygenales</taxon>
        <taxon>Ajellomycetaceae</taxon>
        <taxon>Paracoccidioides</taxon>
    </lineage>
</organism>
<dbReference type="SMART" id="SM00320">
    <property type="entry name" value="WD40"/>
    <property type="match status" value="4"/>
</dbReference>
<feature type="compositionally biased region" description="Polar residues" evidence="4">
    <location>
        <begin position="631"/>
        <end position="646"/>
    </location>
</feature>
<feature type="compositionally biased region" description="Polar residues" evidence="4">
    <location>
        <begin position="13"/>
        <end position="22"/>
    </location>
</feature>
<proteinExistence type="predicted"/>
<feature type="compositionally biased region" description="Basic and acidic residues" evidence="4">
    <location>
        <begin position="169"/>
        <end position="178"/>
    </location>
</feature>
<evidence type="ECO:0000256" key="2">
    <source>
        <dbReference type="ARBA" id="ARBA00022737"/>
    </source>
</evidence>
<dbReference type="GO" id="GO:0031145">
    <property type="term" value="P:anaphase-promoting complex-dependent catabolic process"/>
    <property type="evidence" value="ECO:0007669"/>
    <property type="project" value="TreeGrafter"/>
</dbReference>
<feature type="compositionally biased region" description="Basic and acidic residues" evidence="4">
    <location>
        <begin position="197"/>
        <end position="206"/>
    </location>
</feature>
<feature type="compositionally biased region" description="Basic and acidic residues" evidence="4">
    <location>
        <begin position="29"/>
        <end position="41"/>
    </location>
</feature>
<dbReference type="PROSITE" id="PS50294">
    <property type="entry name" value="WD_REPEATS_REGION"/>
    <property type="match status" value="1"/>
</dbReference>
<dbReference type="PANTHER" id="PTHR19918:SF5">
    <property type="entry name" value="MEIOSIS-SPECIFIC APC_C ACTIVATOR PROTEIN AMA1"/>
    <property type="match status" value="1"/>
</dbReference>
<dbReference type="Pfam" id="PF00400">
    <property type="entry name" value="WD40"/>
    <property type="match status" value="1"/>
</dbReference>
<gene>
    <name evidence="5" type="ORF">ACO22_00015</name>
</gene>
<dbReference type="VEuPathDB" id="FungiDB:PADG_01633"/>
<dbReference type="EMBL" id="LZYO01000001">
    <property type="protein sequence ID" value="ODH45445.1"/>
    <property type="molecule type" value="Genomic_DNA"/>
</dbReference>
<feature type="region of interest" description="Disordered" evidence="4">
    <location>
        <begin position="1"/>
        <end position="81"/>
    </location>
</feature>
<dbReference type="Gene3D" id="2.130.10.10">
    <property type="entry name" value="YVTN repeat-like/Quinoprotein amine dehydrogenase"/>
    <property type="match status" value="2"/>
</dbReference>
<feature type="compositionally biased region" description="Polar residues" evidence="4">
    <location>
        <begin position="798"/>
        <end position="807"/>
    </location>
</feature>
<accession>A0A1D2JQJ6</accession>
<dbReference type="GO" id="GO:1905786">
    <property type="term" value="P:positive regulation of anaphase-promoting complex-dependent catabolic process"/>
    <property type="evidence" value="ECO:0007669"/>
    <property type="project" value="TreeGrafter"/>
</dbReference>
<keyword evidence="1 3" id="KW-0853">WD repeat</keyword>
<feature type="region of interest" description="Disordered" evidence="4">
    <location>
        <begin position="623"/>
        <end position="646"/>
    </location>
</feature>
<dbReference type="InterPro" id="IPR033010">
    <property type="entry name" value="Cdc20/Fizzy"/>
</dbReference>
<dbReference type="VEuPathDB" id="FungiDB:PABG_03099"/>
<reference evidence="5 6" key="1">
    <citation type="submission" date="2016-06" db="EMBL/GenBank/DDBJ databases">
        <authorList>
            <person name="Kjaerup R.B."/>
            <person name="Dalgaard T.S."/>
            <person name="Juul-Madsen H.R."/>
        </authorList>
    </citation>
    <scope>NUCLEOTIDE SEQUENCE [LARGE SCALE GENOMIC DNA]</scope>
    <source>
        <strain evidence="5 6">Pb300</strain>
    </source>
</reference>
<sequence>MLSKSQSVEELRYATNSDSLSLTLFPDPPTERSISEPDNGRRTPSPDAQASGSSSPTSSQYQTDTFPSPTQDSITSPGSSLNVISPLNDSYFFQGKKGDDVDITHSPTNPSLLHLHNRRQRFIRSPSPVSPHSRFSSPDRFLPIRESHTSEVSPFRLNKNPRLLSPGEKLLRRQDPRADPFAPYQPRRRVVGSRSSRSLDRRDTPHHLPRHVSDTSVYARNDRSAGSRNQRQISAGAVWSVGGTFAATGSAPVGVQDGHGGLLSTGSSAPMYVANFLDKDTHAQHLKRHEARLAAALDIDQATKVLNFGDTASHTEHIHTTGDSLRAQYPSYVWKNSSWVRADTSTPKKNVCKPKRDAVPSTPFRVLDAPLLRDDFYCSTLAYSYTARMLAVGLSSRVYLWSELLGVQYPPLTPHLASNYVTSLSFSSPQGGNSILAVGRHGGQVSLWSTFDTVVRFEFYQPNSVSCVSFKQTPTKRHSARFQGSLVDAEDLVVGDDAGIVWYYSVEWTDPKSRELHGWNGSTTLIAKISAHTQQICGLVWSPDGKYLATGGNDNACLLFDISDVLGKEDERGQLNSPGQASDQPTSSQARSNLPRFPYRSQLNRIFDWSHINQLALPISLAGGGSRGTRSHSPSNRTSNSISGQSQAIFVPANRQKYKFPHSAAVKAIAFAPWQPSLLATGGGSNDRCIHFYHTGSGACLATINVHAQVTSLIWSKTRREIAATFGYAQPEHPFRVAVFAWPSCQQVVAIPWTPSSDGGPGSTDSDNSFDCGRALWAISYPGGPNDTSYVGGDDRMPSTSSTNSTIRPAAPGVTVGGDSNRPVSPGSGMTPITTESSPITRPRAAYKEGGTWWSRTAEEGCIIVASSDECVKFHEVWSGTRKSTTGTTGQLGGSAILESLEGIDWEGSEIIR</sequence>
<feature type="repeat" description="WD" evidence="3">
    <location>
        <begin position="529"/>
        <end position="563"/>
    </location>
</feature>
<feature type="compositionally biased region" description="Polar residues" evidence="4">
    <location>
        <begin position="831"/>
        <end position="840"/>
    </location>
</feature>
<comment type="caution">
    <text evidence="5">The sequence shown here is derived from an EMBL/GenBank/DDBJ whole genome shotgun (WGS) entry which is preliminary data.</text>
</comment>
<feature type="compositionally biased region" description="Polar residues" evidence="4">
    <location>
        <begin position="60"/>
        <end position="81"/>
    </location>
</feature>
<dbReference type="InterPro" id="IPR015943">
    <property type="entry name" value="WD40/YVTN_repeat-like_dom_sf"/>
</dbReference>
<protein>
    <submittedName>
        <fullName evidence="5">Uncharacterized protein</fullName>
    </submittedName>
</protein>
<evidence type="ECO:0000313" key="6">
    <source>
        <dbReference type="Proteomes" id="UP000242814"/>
    </source>
</evidence>
<dbReference type="InterPro" id="IPR001680">
    <property type="entry name" value="WD40_rpt"/>
</dbReference>
<name>A0A1D2JQJ6_PARBR</name>
<keyword evidence="2" id="KW-0677">Repeat</keyword>
<dbReference type="Proteomes" id="UP000242814">
    <property type="component" value="Unassembled WGS sequence"/>
</dbReference>
<dbReference type="PANTHER" id="PTHR19918">
    <property type="entry name" value="CELL DIVISION CYCLE 20 CDC20 FIZZY -RELATED"/>
    <property type="match status" value="1"/>
</dbReference>
<feature type="region of interest" description="Disordered" evidence="4">
    <location>
        <begin position="570"/>
        <end position="594"/>
    </location>
</feature>
<dbReference type="GO" id="GO:0010997">
    <property type="term" value="F:anaphase-promoting complex binding"/>
    <property type="evidence" value="ECO:0007669"/>
    <property type="project" value="InterPro"/>
</dbReference>
<evidence type="ECO:0000256" key="3">
    <source>
        <dbReference type="PROSITE-ProRule" id="PRU00221"/>
    </source>
</evidence>